<name>A0A0A6PH88_9GAMM</name>
<sequence length="83" mass="9390">MLSIEATINQFGQIVWSEPVKIEKSQKILITFLEMPAQRRSLKTKSPVITLNDVAGCLAYQGKPKTLEDMERELAEGLKNENK</sequence>
<comment type="caution">
    <text evidence="1">The sequence shown here is derived from an EMBL/GenBank/DDBJ whole genome shotgun (WGS) entry which is preliminary data.</text>
</comment>
<accession>A0A0A6PH88</accession>
<proteinExistence type="predicted"/>
<dbReference type="Proteomes" id="UP000030428">
    <property type="component" value="Unassembled WGS sequence"/>
</dbReference>
<dbReference type="AlphaFoldDB" id="A0A0A6PH88"/>
<evidence type="ECO:0000313" key="2">
    <source>
        <dbReference type="Proteomes" id="UP000030428"/>
    </source>
</evidence>
<reference evidence="1 2" key="1">
    <citation type="journal article" date="2016" name="Front. Microbiol.">
        <title>Single-Cell (Meta-)Genomics of a Dimorphic Candidatus Thiomargarita nelsonii Reveals Genomic Plasticity.</title>
        <authorList>
            <person name="Flood B.E."/>
            <person name="Fliss P."/>
            <person name="Jones D.S."/>
            <person name="Dick G.J."/>
            <person name="Jain S."/>
            <person name="Kaster A.K."/>
            <person name="Winkel M."/>
            <person name="Mussmann M."/>
            <person name="Bailey J."/>
        </authorList>
    </citation>
    <scope>NUCLEOTIDE SEQUENCE [LARGE SCALE GENOMIC DNA]</scope>
    <source>
        <strain evidence="1">Hydrate Ridge</strain>
    </source>
</reference>
<dbReference type="EMBL" id="JSZA02000152">
    <property type="protein sequence ID" value="KHD09995.1"/>
    <property type="molecule type" value="Genomic_DNA"/>
</dbReference>
<organism evidence="1 2">
    <name type="scientific">Candidatus Thiomargarita nelsonii</name>
    <dbReference type="NCBI Taxonomy" id="1003181"/>
    <lineage>
        <taxon>Bacteria</taxon>
        <taxon>Pseudomonadati</taxon>
        <taxon>Pseudomonadota</taxon>
        <taxon>Gammaproteobacteria</taxon>
        <taxon>Thiotrichales</taxon>
        <taxon>Thiotrichaceae</taxon>
        <taxon>Thiomargarita</taxon>
    </lineage>
</organism>
<evidence type="ECO:0000313" key="1">
    <source>
        <dbReference type="EMBL" id="KHD09995.1"/>
    </source>
</evidence>
<gene>
    <name evidence="1" type="ORF">PN36_26235</name>
</gene>
<keyword evidence="2" id="KW-1185">Reference proteome</keyword>
<protein>
    <submittedName>
        <fullName evidence="1">Uncharacterized protein</fullName>
    </submittedName>
</protein>